<dbReference type="InterPro" id="IPR004873">
    <property type="entry name" value="BURP_dom"/>
</dbReference>
<dbReference type="SMART" id="SM01045">
    <property type="entry name" value="BURP"/>
    <property type="match status" value="1"/>
</dbReference>
<dbReference type="EMBL" id="JAKOGI010000182">
    <property type="protein sequence ID" value="KAJ8440927.1"/>
    <property type="molecule type" value="Genomic_DNA"/>
</dbReference>
<evidence type="ECO:0000313" key="2">
    <source>
        <dbReference type="EMBL" id="KAJ8440927.1"/>
    </source>
</evidence>
<reference evidence="2" key="1">
    <citation type="submission" date="2022-04" db="EMBL/GenBank/DDBJ databases">
        <title>Carnegiea gigantea Genome sequencing and assembly v2.</title>
        <authorList>
            <person name="Copetti D."/>
            <person name="Sanderson M.J."/>
            <person name="Burquez A."/>
            <person name="Wojciechowski M.F."/>
        </authorList>
    </citation>
    <scope>NUCLEOTIDE SEQUENCE</scope>
    <source>
        <strain evidence="2">SGP5-SGP5p</strain>
        <tissue evidence="2">Aerial part</tissue>
    </source>
</reference>
<dbReference type="InterPro" id="IPR044816">
    <property type="entry name" value="BURP"/>
</dbReference>
<dbReference type="AlphaFoldDB" id="A0A9Q1KDQ0"/>
<sequence length="187" mass="20941">MKETIIGCEESPVGGEDKYCATSLEDFVDYVISKIGSQVKVLSTTIDKDVITEYTIEKAHKVSSDGNFVCHKARYPHAVFHCHTIRNTDAYVVSLIDANGQKSKAAAVCHRDTSYWNPEHLAFQLLEVEPGSVPICHFVGADDMKHNIYRLVIALPHVRHPKVKMETSLVKITLWLLFCLLLQASIS</sequence>
<dbReference type="PANTHER" id="PTHR31236">
    <property type="entry name" value="BURP DOMAIN PROTEIN USPL1-LIKE"/>
    <property type="match status" value="1"/>
</dbReference>
<dbReference type="OrthoDB" id="654134at2759"/>
<feature type="domain" description="BURP" evidence="1">
    <location>
        <begin position="1"/>
        <end position="149"/>
    </location>
</feature>
<gene>
    <name evidence="2" type="ORF">Cgig2_022783</name>
</gene>
<proteinExistence type="predicted"/>
<evidence type="ECO:0000259" key="1">
    <source>
        <dbReference type="PROSITE" id="PS51277"/>
    </source>
</evidence>
<accession>A0A9Q1KDQ0</accession>
<dbReference type="Proteomes" id="UP001153076">
    <property type="component" value="Unassembled WGS sequence"/>
</dbReference>
<organism evidence="2 3">
    <name type="scientific">Carnegiea gigantea</name>
    <dbReference type="NCBI Taxonomy" id="171969"/>
    <lineage>
        <taxon>Eukaryota</taxon>
        <taxon>Viridiplantae</taxon>
        <taxon>Streptophyta</taxon>
        <taxon>Embryophyta</taxon>
        <taxon>Tracheophyta</taxon>
        <taxon>Spermatophyta</taxon>
        <taxon>Magnoliopsida</taxon>
        <taxon>eudicotyledons</taxon>
        <taxon>Gunneridae</taxon>
        <taxon>Pentapetalae</taxon>
        <taxon>Caryophyllales</taxon>
        <taxon>Cactineae</taxon>
        <taxon>Cactaceae</taxon>
        <taxon>Cactoideae</taxon>
        <taxon>Echinocereeae</taxon>
        <taxon>Carnegiea</taxon>
    </lineage>
</organism>
<dbReference type="PANTHER" id="PTHR31236:SF2">
    <property type="entry name" value="BURP DOMAIN PROTEIN RD22"/>
    <property type="match status" value="1"/>
</dbReference>
<keyword evidence="3" id="KW-1185">Reference proteome</keyword>
<dbReference type="Pfam" id="PF03181">
    <property type="entry name" value="BURP"/>
    <property type="match status" value="1"/>
</dbReference>
<name>A0A9Q1KDQ0_9CARY</name>
<comment type="caution">
    <text evidence="2">The sequence shown here is derived from an EMBL/GenBank/DDBJ whole genome shotgun (WGS) entry which is preliminary data.</text>
</comment>
<evidence type="ECO:0000313" key="3">
    <source>
        <dbReference type="Proteomes" id="UP001153076"/>
    </source>
</evidence>
<dbReference type="PROSITE" id="PS51277">
    <property type="entry name" value="BURP"/>
    <property type="match status" value="1"/>
</dbReference>
<protein>
    <recommendedName>
        <fullName evidence="1">BURP domain-containing protein</fullName>
    </recommendedName>
</protein>